<proteinExistence type="predicted"/>
<organism evidence="2 3">
    <name type="scientific">Frankia canadensis</name>
    <dbReference type="NCBI Taxonomy" id="1836972"/>
    <lineage>
        <taxon>Bacteria</taxon>
        <taxon>Bacillati</taxon>
        <taxon>Actinomycetota</taxon>
        <taxon>Actinomycetes</taxon>
        <taxon>Frankiales</taxon>
        <taxon>Frankiaceae</taxon>
        <taxon>Frankia</taxon>
    </lineage>
</organism>
<evidence type="ECO:0000313" key="3">
    <source>
        <dbReference type="Proteomes" id="UP000234331"/>
    </source>
</evidence>
<reference evidence="2 3" key="1">
    <citation type="submission" date="2017-06" db="EMBL/GenBank/DDBJ databases">
        <authorList>
            <person name="Kim H.J."/>
            <person name="Triplett B.A."/>
        </authorList>
    </citation>
    <scope>NUCLEOTIDE SEQUENCE [LARGE SCALE GENOMIC DNA]</scope>
    <source>
        <strain evidence="2">FRACA_ARgP5</strain>
    </source>
</reference>
<sequence length="57" mass="6444">MAERGRLSQLDPSDLRSSSVPRRQLFLRAKRRSPMAEATTKEMHNHTTAAETSFSAK</sequence>
<feature type="region of interest" description="Disordered" evidence="1">
    <location>
        <begin position="1"/>
        <end position="57"/>
    </location>
</feature>
<evidence type="ECO:0000256" key="1">
    <source>
        <dbReference type="SAM" id="MobiDB-lite"/>
    </source>
</evidence>
<dbReference type="AlphaFoldDB" id="A0A2I2KUC7"/>
<dbReference type="EMBL" id="FZMO01000237">
    <property type="protein sequence ID" value="SNQ49260.1"/>
    <property type="molecule type" value="Genomic_DNA"/>
</dbReference>
<protein>
    <submittedName>
        <fullName evidence="2">Uncharacterized protein</fullName>
    </submittedName>
</protein>
<keyword evidence="3" id="KW-1185">Reference proteome</keyword>
<gene>
    <name evidence="2" type="ORF">FRACA_3110008</name>
</gene>
<accession>A0A2I2KUC7</accession>
<evidence type="ECO:0000313" key="2">
    <source>
        <dbReference type="EMBL" id="SNQ49260.1"/>
    </source>
</evidence>
<name>A0A2I2KUC7_9ACTN</name>
<dbReference type="Proteomes" id="UP000234331">
    <property type="component" value="Unassembled WGS sequence"/>
</dbReference>
<feature type="compositionally biased region" description="Polar residues" evidence="1">
    <location>
        <begin position="46"/>
        <end position="57"/>
    </location>
</feature>